<dbReference type="AlphaFoldDB" id="A0A8H4VWA7"/>
<name>A0A8H4VWA7_9HELO</name>
<accession>A0A8H4VWA7</accession>
<feature type="domain" description="DUF8021" evidence="1">
    <location>
        <begin position="199"/>
        <end position="280"/>
    </location>
</feature>
<proteinExistence type="predicted"/>
<evidence type="ECO:0000313" key="3">
    <source>
        <dbReference type="Proteomes" id="UP000566819"/>
    </source>
</evidence>
<organism evidence="2 3">
    <name type="scientific">Cudoniella acicularis</name>
    <dbReference type="NCBI Taxonomy" id="354080"/>
    <lineage>
        <taxon>Eukaryota</taxon>
        <taxon>Fungi</taxon>
        <taxon>Dikarya</taxon>
        <taxon>Ascomycota</taxon>
        <taxon>Pezizomycotina</taxon>
        <taxon>Leotiomycetes</taxon>
        <taxon>Helotiales</taxon>
        <taxon>Tricladiaceae</taxon>
        <taxon>Cudoniella</taxon>
    </lineage>
</organism>
<dbReference type="EMBL" id="JAAMPI010001497">
    <property type="protein sequence ID" value="KAF4624988.1"/>
    <property type="molecule type" value="Genomic_DNA"/>
</dbReference>
<dbReference type="Pfam" id="PF26061">
    <property type="entry name" value="DUF8021"/>
    <property type="match status" value="1"/>
</dbReference>
<keyword evidence="3" id="KW-1185">Reference proteome</keyword>
<evidence type="ECO:0000259" key="1">
    <source>
        <dbReference type="Pfam" id="PF26061"/>
    </source>
</evidence>
<dbReference type="InterPro" id="IPR058334">
    <property type="entry name" value="DUF8021"/>
</dbReference>
<protein>
    <recommendedName>
        <fullName evidence="1">DUF8021 domain-containing protein</fullName>
    </recommendedName>
</protein>
<gene>
    <name evidence="2" type="ORF">G7Y89_g13180</name>
</gene>
<sequence>MTLTEVPYRMVSAFHTGESLDLSFSGTNKTTANPCDRKCLEDLVDQVVQAMLAHDVARLPLSLNVRYSENGMFLALGDGLWETLTNISIPGNGTDSYAARFADPATSTAGYWGLTTEHSTPGVLALRIQVAHGKITEIEAIDVRAESSGARFGTLTLMRPPLPVEWEGDSLGRLSFLDSSKNGRNEYSGGIDDSLFRRCAAQMDGKGTSPNGLSNLTTAVRDRRILVTDTKKGVILAVAMVDNPATGPGPLPATDRVPSTYMVPQLVKVDNGSITRVESMIKWVAFGYSSTWPEKIPG</sequence>
<dbReference type="Proteomes" id="UP000566819">
    <property type="component" value="Unassembled WGS sequence"/>
</dbReference>
<reference evidence="2 3" key="1">
    <citation type="submission" date="2020-03" db="EMBL/GenBank/DDBJ databases">
        <title>Draft Genome Sequence of Cudoniella acicularis.</title>
        <authorList>
            <person name="Buettner E."/>
            <person name="Kellner H."/>
        </authorList>
    </citation>
    <scope>NUCLEOTIDE SEQUENCE [LARGE SCALE GENOMIC DNA]</scope>
    <source>
        <strain evidence="2 3">DSM 108380</strain>
    </source>
</reference>
<dbReference type="OrthoDB" id="5229624at2759"/>
<comment type="caution">
    <text evidence="2">The sequence shown here is derived from an EMBL/GenBank/DDBJ whole genome shotgun (WGS) entry which is preliminary data.</text>
</comment>
<evidence type="ECO:0000313" key="2">
    <source>
        <dbReference type="EMBL" id="KAF4624988.1"/>
    </source>
</evidence>